<dbReference type="PANTHER" id="PTHR38000:SF1">
    <property type="entry name" value="RIKEN CDNA 2900092C05 GENE"/>
    <property type="match status" value="1"/>
</dbReference>
<dbReference type="EMBL" id="AAPE02062455">
    <property type="status" value="NOT_ANNOTATED_CDS"/>
    <property type="molecule type" value="Genomic_DNA"/>
</dbReference>
<dbReference type="eggNOG" id="ENOG502RU2V">
    <property type="taxonomic scope" value="Eukaryota"/>
</dbReference>
<keyword evidence="5" id="KW-1185">Reference proteome</keyword>
<keyword evidence="2" id="KW-0812">Transmembrane</keyword>
<dbReference type="HOGENOM" id="CLU_112515_0_0_1"/>
<reference evidence="4" key="3">
    <citation type="submission" date="2025-09" db="UniProtKB">
        <authorList>
            <consortium name="Ensembl"/>
        </authorList>
    </citation>
    <scope>IDENTIFICATION</scope>
</reference>
<dbReference type="InParanoid" id="G1P9E8"/>
<keyword evidence="2" id="KW-1133">Transmembrane helix</keyword>
<evidence type="ECO:0000256" key="2">
    <source>
        <dbReference type="SAM" id="Phobius"/>
    </source>
</evidence>
<reference evidence="4" key="2">
    <citation type="submission" date="2025-08" db="UniProtKB">
        <authorList>
            <consortium name="Ensembl"/>
        </authorList>
    </citation>
    <scope>IDENTIFICATION</scope>
</reference>
<evidence type="ECO:0000256" key="3">
    <source>
        <dbReference type="SAM" id="SignalP"/>
    </source>
</evidence>
<organism evidence="4 5">
    <name type="scientific">Myotis lucifugus</name>
    <name type="common">Little brown bat</name>
    <dbReference type="NCBI Taxonomy" id="59463"/>
    <lineage>
        <taxon>Eukaryota</taxon>
        <taxon>Metazoa</taxon>
        <taxon>Chordata</taxon>
        <taxon>Craniata</taxon>
        <taxon>Vertebrata</taxon>
        <taxon>Euteleostomi</taxon>
        <taxon>Mammalia</taxon>
        <taxon>Eutheria</taxon>
        <taxon>Laurasiatheria</taxon>
        <taxon>Chiroptera</taxon>
        <taxon>Yangochiroptera</taxon>
        <taxon>Vespertilionidae</taxon>
        <taxon>Myotis</taxon>
    </lineage>
</organism>
<evidence type="ECO:0000256" key="1">
    <source>
        <dbReference type="SAM" id="MobiDB-lite"/>
    </source>
</evidence>
<dbReference type="GeneTree" id="ENSGT00390000018040"/>
<evidence type="ECO:0000313" key="4">
    <source>
        <dbReference type="Ensembl" id="ENSMLUP00000006848.2"/>
    </source>
</evidence>
<dbReference type="Proteomes" id="UP000001074">
    <property type="component" value="Unassembled WGS sequence"/>
</dbReference>
<dbReference type="OMA" id="HLCLPYA"/>
<keyword evidence="3" id="KW-0732">Signal</keyword>
<evidence type="ECO:0000313" key="5">
    <source>
        <dbReference type="Proteomes" id="UP000001074"/>
    </source>
</evidence>
<feature type="signal peptide" evidence="3">
    <location>
        <begin position="1"/>
        <end position="23"/>
    </location>
</feature>
<dbReference type="AlphaFoldDB" id="G1P9E8"/>
<dbReference type="Ensembl" id="ENSMLUT00000007500.2">
    <property type="protein sequence ID" value="ENSMLUP00000006848.2"/>
    <property type="gene ID" value="ENSMLUG00000007506.2"/>
</dbReference>
<feature type="region of interest" description="Disordered" evidence="1">
    <location>
        <begin position="39"/>
        <end position="59"/>
    </location>
</feature>
<feature type="chain" id="PRO_5003418225" evidence="3">
    <location>
        <begin position="24"/>
        <end position="187"/>
    </location>
</feature>
<protein>
    <submittedName>
        <fullName evidence="4">Uncharacterized protein</fullName>
    </submittedName>
</protein>
<reference evidence="4 5" key="1">
    <citation type="journal article" date="2011" name="Nature">
        <title>A high-resolution map of human evolutionary constraint using 29 mammals.</title>
        <authorList>
            <person name="Lindblad-Toh K."/>
            <person name="Garber M."/>
            <person name="Zuk O."/>
            <person name="Lin M.F."/>
            <person name="Parker B.J."/>
            <person name="Washietl S."/>
            <person name="Kheradpour P."/>
            <person name="Ernst J."/>
            <person name="Jordan G."/>
            <person name="Mauceli E."/>
            <person name="Ward L.D."/>
            <person name="Lowe C.B."/>
            <person name="Holloway A.K."/>
            <person name="Clamp M."/>
            <person name="Gnerre S."/>
            <person name="Alfoldi J."/>
            <person name="Beal K."/>
            <person name="Chang J."/>
            <person name="Clawson H."/>
            <person name="Cuff J."/>
            <person name="Di Palma F."/>
            <person name="Fitzgerald S."/>
            <person name="Flicek P."/>
            <person name="Guttman M."/>
            <person name="Hubisz M.J."/>
            <person name="Jaffe D.B."/>
            <person name="Jungreis I."/>
            <person name="Kent W.J."/>
            <person name="Kostka D."/>
            <person name="Lara M."/>
            <person name="Martins A.L."/>
            <person name="Massingham T."/>
            <person name="Moltke I."/>
            <person name="Raney B.J."/>
            <person name="Rasmussen M.D."/>
            <person name="Robinson J."/>
            <person name="Stark A."/>
            <person name="Vilella A.J."/>
            <person name="Wen J."/>
            <person name="Xie X."/>
            <person name="Zody M.C."/>
            <person name="Baldwin J."/>
            <person name="Bloom T."/>
            <person name="Chin C.W."/>
            <person name="Heiman D."/>
            <person name="Nicol R."/>
            <person name="Nusbaum C."/>
            <person name="Young S."/>
            <person name="Wilkinson J."/>
            <person name="Worley K.C."/>
            <person name="Kovar C.L."/>
            <person name="Muzny D.M."/>
            <person name="Gibbs R.A."/>
            <person name="Cree A."/>
            <person name="Dihn H.H."/>
            <person name="Fowler G."/>
            <person name="Jhangiani S."/>
            <person name="Joshi V."/>
            <person name="Lee S."/>
            <person name="Lewis L.R."/>
            <person name="Nazareth L.V."/>
            <person name="Okwuonu G."/>
            <person name="Santibanez J."/>
            <person name="Warren W.C."/>
            <person name="Mardis E.R."/>
            <person name="Weinstock G.M."/>
            <person name="Wilson R.K."/>
            <person name="Delehaunty K."/>
            <person name="Dooling D."/>
            <person name="Fronik C."/>
            <person name="Fulton L."/>
            <person name="Fulton B."/>
            <person name="Graves T."/>
            <person name="Minx P."/>
            <person name="Sodergren E."/>
            <person name="Birney E."/>
            <person name="Margulies E.H."/>
            <person name="Herrero J."/>
            <person name="Green E.D."/>
            <person name="Haussler D."/>
            <person name="Siepel A."/>
            <person name="Goldman N."/>
            <person name="Pollard K.S."/>
            <person name="Pedersen J.S."/>
            <person name="Lander E.S."/>
            <person name="Kellis M."/>
        </authorList>
    </citation>
    <scope>NUCLEOTIDE SEQUENCE [LARGE SCALE GENOMIC DNA]</scope>
</reference>
<dbReference type="Pfam" id="PF17686">
    <property type="entry name" value="DUF5534"/>
    <property type="match status" value="1"/>
</dbReference>
<accession>G1P9E8</accession>
<name>G1P9E8_MYOLU</name>
<dbReference type="PANTHER" id="PTHR38000">
    <property type="entry name" value="RIKEN CDNA 2900092C05"/>
    <property type="match status" value="1"/>
</dbReference>
<sequence length="187" mass="20318">MGQPPRSFAFLVLFLMEWPLHVCLPDAGEFRPSWKNDRFPGDREGDIPEPVQDVAPSTSTWDAGTHIPTEQGGQLVTHPSGWGSPLGCLASLVSSLHRRALVRVVAITCAALSVALVCGIAVSYVIYRLGQDEEREQLAELYENIQMPLSGDEEEAFRAGRPGEAGDLLSGNEEELAEFINSGLVSK</sequence>
<dbReference type="InterPro" id="IPR037549">
    <property type="entry name" value="C19orf18"/>
</dbReference>
<feature type="transmembrane region" description="Helical" evidence="2">
    <location>
        <begin position="100"/>
        <end position="127"/>
    </location>
</feature>
<keyword evidence="2" id="KW-0472">Membrane</keyword>
<proteinExistence type="predicted"/>